<dbReference type="Proteomes" id="UP001259659">
    <property type="component" value="Unassembled WGS sequence"/>
</dbReference>
<dbReference type="InterPro" id="IPR003439">
    <property type="entry name" value="ABC_transporter-like_ATP-bd"/>
</dbReference>
<keyword evidence="7" id="KW-1185">Reference proteome</keyword>
<dbReference type="PROSITE" id="PS00211">
    <property type="entry name" value="ABC_TRANSPORTER_1"/>
    <property type="match status" value="1"/>
</dbReference>
<comment type="caution">
    <text evidence="6">The sequence shown here is derived from an EMBL/GenBank/DDBJ whole genome shotgun (WGS) entry which is preliminary data.</text>
</comment>
<dbReference type="InterPro" id="IPR003593">
    <property type="entry name" value="AAA+_ATPase"/>
</dbReference>
<dbReference type="InterPro" id="IPR017871">
    <property type="entry name" value="ABC_transporter-like_CS"/>
</dbReference>
<keyword evidence="3 6" id="KW-0067">ATP-binding</keyword>
<dbReference type="RefSeq" id="WP_310920738.1">
    <property type="nucleotide sequence ID" value="NZ_JAMQON010000005.1"/>
</dbReference>
<dbReference type="PANTHER" id="PTHR42939:SF1">
    <property type="entry name" value="ABC TRANSPORTER ATP-BINDING PROTEIN ALBC-RELATED"/>
    <property type="match status" value="1"/>
</dbReference>
<sequence length="251" mass="27498">MAHETPAIETNNLRKEYPDTVAVNGISLSVDYGTIFGLLGPNGAGKTTTMRMLTTLTQPTAGTARIDGIAIEQQETVRSRIGFLPENPPIHDELSGREQLEYVAKLRDVPPTAREERIETYLNRLDLDAADSRISTYSKGMRQKIGLIQTLLHEPNVVFLDEPTSGLDPRAAKQMQEIIEELAAEETTIVLSTHILPVVDKLADRVGVVHDGDFVAEAAPDEIKSRAGTEGNESLEDAFLSITRDSRPPAK</sequence>
<dbReference type="Gene3D" id="3.40.50.300">
    <property type="entry name" value="P-loop containing nucleotide triphosphate hydrolases"/>
    <property type="match status" value="1"/>
</dbReference>
<accession>A0ABU2FFE0</accession>
<dbReference type="InterPro" id="IPR051782">
    <property type="entry name" value="ABC_Transporter_VariousFunc"/>
</dbReference>
<evidence type="ECO:0000256" key="2">
    <source>
        <dbReference type="ARBA" id="ARBA00022741"/>
    </source>
</evidence>
<dbReference type="SUPFAM" id="SSF52540">
    <property type="entry name" value="P-loop containing nucleoside triphosphate hydrolases"/>
    <property type="match status" value="1"/>
</dbReference>
<organism evidence="6 7">
    <name type="scientific">Haloarcula saliterrae</name>
    <dbReference type="NCBI Taxonomy" id="2950534"/>
    <lineage>
        <taxon>Archaea</taxon>
        <taxon>Methanobacteriati</taxon>
        <taxon>Methanobacteriota</taxon>
        <taxon>Stenosarchaea group</taxon>
        <taxon>Halobacteria</taxon>
        <taxon>Halobacteriales</taxon>
        <taxon>Haloarculaceae</taxon>
        <taxon>Haloarcula</taxon>
    </lineage>
</organism>
<evidence type="ECO:0000256" key="1">
    <source>
        <dbReference type="ARBA" id="ARBA00022448"/>
    </source>
</evidence>
<feature type="domain" description="ABC transporter" evidence="5">
    <location>
        <begin position="8"/>
        <end position="236"/>
    </location>
</feature>
<evidence type="ECO:0000313" key="6">
    <source>
        <dbReference type="EMBL" id="MDS0260959.1"/>
    </source>
</evidence>
<proteinExistence type="predicted"/>
<dbReference type="InterPro" id="IPR027417">
    <property type="entry name" value="P-loop_NTPase"/>
</dbReference>
<dbReference type="GO" id="GO:0005524">
    <property type="term" value="F:ATP binding"/>
    <property type="evidence" value="ECO:0007669"/>
    <property type="project" value="UniProtKB-KW"/>
</dbReference>
<reference evidence="6 7" key="1">
    <citation type="submission" date="2022-06" db="EMBL/GenBank/DDBJ databases">
        <title>Haloarcula sp. a new haloarchaeum isolate from saline soil.</title>
        <authorList>
            <person name="Strakova D."/>
            <person name="Galisteo C."/>
            <person name="Sanchez-Porro C."/>
            <person name="Ventosa A."/>
        </authorList>
    </citation>
    <scope>NUCLEOTIDE SEQUENCE [LARGE SCALE GENOMIC DNA]</scope>
    <source>
        <strain evidence="6 7">S1CR25-12</strain>
    </source>
</reference>
<dbReference type="EMBL" id="JAMQON010000005">
    <property type="protein sequence ID" value="MDS0260959.1"/>
    <property type="molecule type" value="Genomic_DNA"/>
</dbReference>
<dbReference type="SMART" id="SM00382">
    <property type="entry name" value="AAA"/>
    <property type="match status" value="1"/>
</dbReference>
<evidence type="ECO:0000313" key="7">
    <source>
        <dbReference type="Proteomes" id="UP001259659"/>
    </source>
</evidence>
<evidence type="ECO:0000256" key="3">
    <source>
        <dbReference type="ARBA" id="ARBA00022840"/>
    </source>
</evidence>
<gene>
    <name evidence="6" type="ORF">NDI56_16275</name>
</gene>
<evidence type="ECO:0000256" key="4">
    <source>
        <dbReference type="SAM" id="MobiDB-lite"/>
    </source>
</evidence>
<evidence type="ECO:0000259" key="5">
    <source>
        <dbReference type="PROSITE" id="PS50893"/>
    </source>
</evidence>
<feature type="region of interest" description="Disordered" evidence="4">
    <location>
        <begin position="219"/>
        <end position="251"/>
    </location>
</feature>
<protein>
    <submittedName>
        <fullName evidence="6">ABC transporter ATP-binding protein</fullName>
    </submittedName>
</protein>
<keyword evidence="1" id="KW-0813">Transport</keyword>
<name>A0ABU2FFE0_9EURY</name>
<keyword evidence="2" id="KW-0547">Nucleotide-binding</keyword>
<dbReference type="PROSITE" id="PS50893">
    <property type="entry name" value="ABC_TRANSPORTER_2"/>
    <property type="match status" value="1"/>
</dbReference>
<dbReference type="Pfam" id="PF00005">
    <property type="entry name" value="ABC_tran"/>
    <property type="match status" value="1"/>
</dbReference>
<dbReference type="PANTHER" id="PTHR42939">
    <property type="entry name" value="ABC TRANSPORTER ATP-BINDING PROTEIN ALBC-RELATED"/>
    <property type="match status" value="1"/>
</dbReference>